<evidence type="ECO:0000256" key="8">
    <source>
        <dbReference type="ARBA" id="ARBA00023125"/>
    </source>
</evidence>
<keyword evidence="5 12" id="KW-0863">Zinc-finger</keyword>
<evidence type="ECO:0000256" key="2">
    <source>
        <dbReference type="ARBA" id="ARBA00022491"/>
    </source>
</evidence>
<dbReference type="PROSITE" id="PS00028">
    <property type="entry name" value="ZINC_FINGER_C2H2_1"/>
    <property type="match status" value="4"/>
</dbReference>
<evidence type="ECO:0000256" key="10">
    <source>
        <dbReference type="ARBA" id="ARBA00023242"/>
    </source>
</evidence>
<comment type="subcellular location">
    <subcellularLocation>
        <location evidence="1">Nucleus</location>
    </subcellularLocation>
</comment>
<dbReference type="PANTHER" id="PTHR16515">
    <property type="entry name" value="PR DOMAIN ZINC FINGER PROTEIN"/>
    <property type="match status" value="1"/>
</dbReference>
<evidence type="ECO:0000259" key="14">
    <source>
        <dbReference type="PROSITE" id="PS50157"/>
    </source>
</evidence>
<dbReference type="InterPro" id="IPR050331">
    <property type="entry name" value="Zinc_finger"/>
</dbReference>
<proteinExistence type="predicted"/>
<dbReference type="PROSITE" id="PS50157">
    <property type="entry name" value="ZINC_FINGER_C2H2_2"/>
    <property type="match status" value="3"/>
</dbReference>
<evidence type="ECO:0000256" key="5">
    <source>
        <dbReference type="ARBA" id="ARBA00022771"/>
    </source>
</evidence>
<dbReference type="GO" id="GO:0003677">
    <property type="term" value="F:DNA binding"/>
    <property type="evidence" value="ECO:0007669"/>
    <property type="project" value="UniProtKB-KW"/>
</dbReference>
<feature type="domain" description="C2H2-type" evidence="14">
    <location>
        <begin position="549"/>
        <end position="576"/>
    </location>
</feature>
<reference evidence="16" key="1">
    <citation type="submission" date="2025-08" db="UniProtKB">
        <authorList>
            <consortium name="RefSeq"/>
        </authorList>
    </citation>
    <scope>IDENTIFICATION</scope>
</reference>
<evidence type="ECO:0000256" key="6">
    <source>
        <dbReference type="ARBA" id="ARBA00022833"/>
    </source>
</evidence>
<dbReference type="InterPro" id="IPR036236">
    <property type="entry name" value="Znf_C2H2_sf"/>
</dbReference>
<keyword evidence="8" id="KW-0238">DNA-binding</keyword>
<dbReference type="GO" id="GO:0010468">
    <property type="term" value="P:regulation of gene expression"/>
    <property type="evidence" value="ECO:0007669"/>
    <property type="project" value="TreeGrafter"/>
</dbReference>
<dbReference type="InParanoid" id="A0A3Q0GXU7"/>
<evidence type="ECO:0000256" key="7">
    <source>
        <dbReference type="ARBA" id="ARBA00023015"/>
    </source>
</evidence>
<keyword evidence="15" id="KW-1185">Reference proteome</keyword>
<keyword evidence="4" id="KW-0677">Repeat</keyword>
<dbReference type="SMART" id="SM00355">
    <property type="entry name" value="ZnF_C2H2"/>
    <property type="match status" value="5"/>
</dbReference>
<evidence type="ECO:0000256" key="11">
    <source>
        <dbReference type="ARBA" id="ARBA00067846"/>
    </source>
</evidence>
<feature type="domain" description="C2H2-type" evidence="14">
    <location>
        <begin position="789"/>
        <end position="817"/>
    </location>
</feature>
<name>A0A3Q0GXU7_ALLSI</name>
<evidence type="ECO:0000256" key="9">
    <source>
        <dbReference type="ARBA" id="ARBA00023163"/>
    </source>
</evidence>
<dbReference type="SUPFAM" id="SSF57667">
    <property type="entry name" value="beta-beta-alpha zinc fingers"/>
    <property type="match status" value="1"/>
</dbReference>
<protein>
    <recommendedName>
        <fullName evidence="11">Zinc finger protein 438</fullName>
    </recommendedName>
</protein>
<feature type="domain" description="C2H2-type" evidence="14">
    <location>
        <begin position="521"/>
        <end position="548"/>
    </location>
</feature>
<dbReference type="GO" id="GO:0005634">
    <property type="term" value="C:nucleus"/>
    <property type="evidence" value="ECO:0007669"/>
    <property type="project" value="UniProtKB-SubCell"/>
</dbReference>
<dbReference type="PANTHER" id="PTHR16515:SF49">
    <property type="entry name" value="GASTRULA ZINC FINGER PROTEIN XLCGF49.1-LIKE-RELATED"/>
    <property type="match status" value="1"/>
</dbReference>
<feature type="region of interest" description="Disordered" evidence="13">
    <location>
        <begin position="205"/>
        <end position="239"/>
    </location>
</feature>
<organism evidence="15 16">
    <name type="scientific">Alligator sinensis</name>
    <name type="common">Chinese alligator</name>
    <dbReference type="NCBI Taxonomy" id="38654"/>
    <lineage>
        <taxon>Eukaryota</taxon>
        <taxon>Metazoa</taxon>
        <taxon>Chordata</taxon>
        <taxon>Craniata</taxon>
        <taxon>Vertebrata</taxon>
        <taxon>Euteleostomi</taxon>
        <taxon>Archelosauria</taxon>
        <taxon>Archosauria</taxon>
        <taxon>Crocodylia</taxon>
        <taxon>Alligatoridae</taxon>
        <taxon>Alligatorinae</taxon>
        <taxon>Alligator</taxon>
    </lineage>
</organism>
<evidence type="ECO:0000256" key="3">
    <source>
        <dbReference type="ARBA" id="ARBA00022723"/>
    </source>
</evidence>
<evidence type="ECO:0000256" key="13">
    <source>
        <dbReference type="SAM" id="MobiDB-lite"/>
    </source>
</evidence>
<dbReference type="FunFam" id="3.30.160.60:FF:003312">
    <property type="entry name" value="Zinc finger protein 438"/>
    <property type="match status" value="1"/>
</dbReference>
<evidence type="ECO:0000313" key="15">
    <source>
        <dbReference type="Proteomes" id="UP000189705"/>
    </source>
</evidence>
<keyword evidence="6" id="KW-0862">Zinc</keyword>
<evidence type="ECO:0000313" key="16">
    <source>
        <dbReference type="RefSeq" id="XP_025064277.1"/>
    </source>
</evidence>
<keyword evidence="3" id="KW-0479">Metal-binding</keyword>
<keyword evidence="7" id="KW-0805">Transcription regulation</keyword>
<keyword evidence="2" id="KW-0678">Repressor</keyword>
<dbReference type="GeneID" id="102383123"/>
<evidence type="ECO:0000256" key="12">
    <source>
        <dbReference type="PROSITE-ProRule" id="PRU00042"/>
    </source>
</evidence>
<dbReference type="CTD" id="220929"/>
<feature type="compositionally biased region" description="Polar residues" evidence="13">
    <location>
        <begin position="217"/>
        <end position="227"/>
    </location>
</feature>
<accession>A0A3Q0GXU7</accession>
<evidence type="ECO:0000256" key="4">
    <source>
        <dbReference type="ARBA" id="ARBA00022737"/>
    </source>
</evidence>
<sequence>MLCQQTQETCSGKRVSTDKSSSGTIQSGKGFQNKSHFRTIAPKMVLKVTTSEMVSCLQPSLPEQSTVRAASSKPLIVPTQNYALMQVTGHEGTFSLVALPQVTPALTQQIHQSNMSPSENLKLPIPRYQSLRSKLLIDKKTTQTTASGTHNKILVKTRTSSQMPPVTASTEDHSETQSMTRASEQMILLDQGSTEVTVATLLSESNNVESEPPLLSKTDTAKANVSEPSAAKEPLSKPVGVSDPLKLNLHSMETANETTGSSIVVCEKVKEKTVNSANSVTVLSPAVLGNPVQLTPSTPKGKLPILPYSRMKKTMFYKSKPNSNIANAAAPVQPSDCEKMPSLVKTLTVSSKVSGKLLPISFAQVSKQPTCENALCPASKVDVDNPKKLNAAALKRRGRKQRIPDDILAFQTKRKKRIVNKFREGKEKIKVDPQEPKHRKGDEVKKYRSIRPKPVVVMQALAPLTSAAIIGSKSPDQVKQDTYLNNSLPNKYLSHKQSEDVSAKPSDLCRNIFSTVPKMWHKCHVCNHNFQFKHHLQDHMNTHTNRRPYSCRICRKAYIHSGSLSTHMKLHHSEGRLKKLVCCEFCSKVFGHVKVYFGHLREVHRVVISTELSTSEQQLQDALKIRDINIKGADESIERENKCNFEDLFHSQGEVKVQIKCGQCQFTALSFAEMKFHLLRAHGEEIQGRIKDGILQGGMGPQEELIKHATHFWKQHNERRNLVKRAPYEEFYTFPKLRRQICLHHENNGDILTKNEVIQSGNSEPAKELQNIGSAPQTKKIQIWSKAGYNCILCKQVFGRKEDLCGHWQSCHNCEDPSVLWTIFNSFFKQGVSELSNTEK</sequence>
<dbReference type="FunFam" id="3.30.160.60:FF:000946">
    <property type="entry name" value="Zinc finger protein 438"/>
    <property type="match status" value="1"/>
</dbReference>
<keyword evidence="9" id="KW-0804">Transcription</keyword>
<gene>
    <name evidence="16" type="primary">ZNF438</name>
</gene>
<dbReference type="Proteomes" id="UP000189705">
    <property type="component" value="Unplaced"/>
</dbReference>
<dbReference type="InterPro" id="IPR013087">
    <property type="entry name" value="Znf_C2H2_type"/>
</dbReference>
<dbReference type="AlphaFoldDB" id="A0A3Q0GXU7"/>
<feature type="region of interest" description="Disordered" evidence="13">
    <location>
        <begin position="158"/>
        <end position="177"/>
    </location>
</feature>
<dbReference type="GO" id="GO:0008270">
    <property type="term" value="F:zinc ion binding"/>
    <property type="evidence" value="ECO:0007669"/>
    <property type="project" value="UniProtKB-KW"/>
</dbReference>
<dbReference type="Gene3D" id="3.30.160.60">
    <property type="entry name" value="Classic Zinc Finger"/>
    <property type="match status" value="2"/>
</dbReference>
<feature type="compositionally biased region" description="Polar residues" evidence="13">
    <location>
        <begin position="158"/>
        <end position="169"/>
    </location>
</feature>
<keyword evidence="10" id="KW-0539">Nucleus</keyword>
<evidence type="ECO:0000256" key="1">
    <source>
        <dbReference type="ARBA" id="ARBA00004123"/>
    </source>
</evidence>
<dbReference type="RefSeq" id="XP_025064277.1">
    <property type="nucleotide sequence ID" value="XM_025208492.1"/>
</dbReference>